<evidence type="ECO:0000259" key="4">
    <source>
        <dbReference type="PROSITE" id="PS01124"/>
    </source>
</evidence>
<dbReference type="GO" id="GO:0000976">
    <property type="term" value="F:transcription cis-regulatory region binding"/>
    <property type="evidence" value="ECO:0007669"/>
    <property type="project" value="TreeGrafter"/>
</dbReference>
<organism evidence="5 6">
    <name type="scientific">Shimia aestuarii</name>
    <dbReference type="NCBI Taxonomy" id="254406"/>
    <lineage>
        <taxon>Bacteria</taxon>
        <taxon>Pseudomonadati</taxon>
        <taxon>Pseudomonadota</taxon>
        <taxon>Alphaproteobacteria</taxon>
        <taxon>Rhodobacterales</taxon>
        <taxon>Roseobacteraceae</taxon>
    </lineage>
</organism>
<dbReference type="Proteomes" id="UP000199144">
    <property type="component" value="Unassembled WGS sequence"/>
</dbReference>
<feature type="domain" description="HTH araC/xylS-type" evidence="4">
    <location>
        <begin position="231"/>
        <end position="329"/>
    </location>
</feature>
<evidence type="ECO:0000256" key="1">
    <source>
        <dbReference type="ARBA" id="ARBA00023015"/>
    </source>
</evidence>
<dbReference type="Pfam" id="PF12833">
    <property type="entry name" value="HTH_18"/>
    <property type="match status" value="1"/>
</dbReference>
<dbReference type="Pfam" id="PF12625">
    <property type="entry name" value="Arabinose_bd"/>
    <property type="match status" value="1"/>
</dbReference>
<dbReference type="RefSeq" id="WP_093090475.1">
    <property type="nucleotide sequence ID" value="NZ_FOTQ01000001.1"/>
</dbReference>
<keyword evidence="1" id="KW-0805">Transcription regulation</keyword>
<proteinExistence type="predicted"/>
<dbReference type="GO" id="GO:0003700">
    <property type="term" value="F:DNA-binding transcription factor activity"/>
    <property type="evidence" value="ECO:0007669"/>
    <property type="project" value="InterPro"/>
</dbReference>
<sequence length="338" mass="37988">MQKQTRYAISNSTVQACRILGVDPGRVLRRAGVPQAVLQDTGLGVTAVQFFAIWDALMEECDRPGLPMELARMLARGPFEPALFAFSCSPDVLTGLERLAIFKPLVAPVRLLVKPSPETVTLEVSTGEAAIGKPMAMAAFELVYFIEICRNFTGADIVPLKLEMPKLMPDQAEYNRYFGRRVVLGSEVRLTLSRADAQRPLISENPELWAGFERDLTRQLAQRQRNMAMSERVRDALLELLPAGQATVDAVCARLLTSRRSLQRRLKEEGKTFQRVLDATREDLSMHYLRSGDLSVEEISFLLAYRDPNSFYRAFQSWTGLTPKQVRDAGQKVDQNLH</sequence>
<dbReference type="InterPro" id="IPR032687">
    <property type="entry name" value="AraC-type_N"/>
</dbReference>
<dbReference type="InterPro" id="IPR018060">
    <property type="entry name" value="HTH_AraC"/>
</dbReference>
<dbReference type="PROSITE" id="PS01124">
    <property type="entry name" value="HTH_ARAC_FAMILY_2"/>
    <property type="match status" value="1"/>
</dbReference>
<keyword evidence="2 5" id="KW-0238">DNA-binding</keyword>
<dbReference type="AlphaFoldDB" id="A0A1I4I6U5"/>
<gene>
    <name evidence="5" type="ORF">SAMN04488042_101456</name>
</gene>
<dbReference type="InterPro" id="IPR009057">
    <property type="entry name" value="Homeodomain-like_sf"/>
</dbReference>
<evidence type="ECO:0000256" key="2">
    <source>
        <dbReference type="ARBA" id="ARBA00023125"/>
    </source>
</evidence>
<evidence type="ECO:0000313" key="5">
    <source>
        <dbReference type="EMBL" id="SFL49985.1"/>
    </source>
</evidence>
<dbReference type="GO" id="GO:0005829">
    <property type="term" value="C:cytosol"/>
    <property type="evidence" value="ECO:0007669"/>
    <property type="project" value="TreeGrafter"/>
</dbReference>
<dbReference type="EMBL" id="FOTQ01000001">
    <property type="protein sequence ID" value="SFL49985.1"/>
    <property type="molecule type" value="Genomic_DNA"/>
</dbReference>
<dbReference type="PROSITE" id="PS51257">
    <property type="entry name" value="PROKAR_LIPOPROTEIN"/>
    <property type="match status" value="1"/>
</dbReference>
<dbReference type="PANTHER" id="PTHR47894:SF1">
    <property type="entry name" value="HTH-TYPE TRANSCRIPTIONAL REGULATOR VQSM"/>
    <property type="match status" value="1"/>
</dbReference>
<dbReference type="STRING" id="254406.SAMN04488042_101456"/>
<accession>A0A1I4I6U5</accession>
<dbReference type="Gene3D" id="1.10.10.60">
    <property type="entry name" value="Homeodomain-like"/>
    <property type="match status" value="1"/>
</dbReference>
<dbReference type="OrthoDB" id="9805730at2"/>
<dbReference type="PANTHER" id="PTHR47894">
    <property type="entry name" value="HTH-TYPE TRANSCRIPTIONAL REGULATOR GADX"/>
    <property type="match status" value="1"/>
</dbReference>
<keyword evidence="6" id="KW-1185">Reference proteome</keyword>
<evidence type="ECO:0000256" key="3">
    <source>
        <dbReference type="ARBA" id="ARBA00023163"/>
    </source>
</evidence>
<protein>
    <submittedName>
        <fullName evidence="5">AraC-type DNA-binding protein</fullName>
    </submittedName>
</protein>
<evidence type="ECO:0000313" key="6">
    <source>
        <dbReference type="Proteomes" id="UP000199144"/>
    </source>
</evidence>
<name>A0A1I4I6U5_9RHOB</name>
<dbReference type="SMART" id="SM00342">
    <property type="entry name" value="HTH_ARAC"/>
    <property type="match status" value="1"/>
</dbReference>
<dbReference type="SUPFAM" id="SSF46689">
    <property type="entry name" value="Homeodomain-like"/>
    <property type="match status" value="1"/>
</dbReference>
<keyword evidence="3" id="KW-0804">Transcription</keyword>
<reference evidence="5 6" key="1">
    <citation type="submission" date="2016-10" db="EMBL/GenBank/DDBJ databases">
        <authorList>
            <person name="de Groot N.N."/>
        </authorList>
    </citation>
    <scope>NUCLEOTIDE SEQUENCE [LARGE SCALE GENOMIC DNA]</scope>
    <source>
        <strain evidence="5 6">DSM 15283</strain>
    </source>
</reference>